<keyword evidence="6" id="KW-1185">Reference proteome</keyword>
<dbReference type="Gene3D" id="3.40.50.12780">
    <property type="entry name" value="N-terminal domain of ligase-like"/>
    <property type="match status" value="1"/>
</dbReference>
<keyword evidence="2" id="KW-0436">Ligase</keyword>
<dbReference type="PANTHER" id="PTHR43767">
    <property type="entry name" value="LONG-CHAIN-FATTY-ACID--COA LIGASE"/>
    <property type="match status" value="1"/>
</dbReference>
<dbReference type="Gene3D" id="3.30.300.30">
    <property type="match status" value="1"/>
</dbReference>
<dbReference type="RefSeq" id="WP_205290813.1">
    <property type="nucleotide sequence ID" value="NZ_CP074406.1"/>
</dbReference>
<evidence type="ECO:0000259" key="3">
    <source>
        <dbReference type="Pfam" id="PF00501"/>
    </source>
</evidence>
<feature type="domain" description="AMP-dependent synthetase/ligase" evidence="3">
    <location>
        <begin position="26"/>
        <end position="386"/>
    </location>
</feature>
<dbReference type="FunFam" id="3.30.300.30:FF:000008">
    <property type="entry name" value="2,3-dihydroxybenzoate-AMP ligase"/>
    <property type="match status" value="1"/>
</dbReference>
<dbReference type="Proteomes" id="UP000663791">
    <property type="component" value="Unassembled WGS sequence"/>
</dbReference>
<proteinExistence type="inferred from homology"/>
<dbReference type="InterPro" id="IPR000873">
    <property type="entry name" value="AMP-dep_synth/lig_dom"/>
</dbReference>
<evidence type="ECO:0000313" key="6">
    <source>
        <dbReference type="Proteomes" id="UP000663791"/>
    </source>
</evidence>
<dbReference type="PANTHER" id="PTHR43767:SF1">
    <property type="entry name" value="NONRIBOSOMAL PEPTIDE SYNTHASE PES1 (EUROFUNG)-RELATED"/>
    <property type="match status" value="1"/>
</dbReference>
<accession>A0A938Y7P2</accession>
<dbReference type="Pfam" id="PF13193">
    <property type="entry name" value="AMP-binding_C"/>
    <property type="match status" value="1"/>
</dbReference>
<dbReference type="SUPFAM" id="SSF56801">
    <property type="entry name" value="Acetyl-CoA synthetase-like"/>
    <property type="match status" value="1"/>
</dbReference>
<evidence type="ECO:0000259" key="4">
    <source>
        <dbReference type="Pfam" id="PF13193"/>
    </source>
</evidence>
<reference evidence="5" key="1">
    <citation type="submission" date="2021-01" db="EMBL/GenBank/DDBJ databases">
        <title>Novel species in genus Nocardioides.</title>
        <authorList>
            <person name="Zhang G."/>
        </authorList>
    </citation>
    <scope>NUCLEOTIDE SEQUENCE</scope>
    <source>
        <strain evidence="5">Zg-536</strain>
    </source>
</reference>
<comment type="caution">
    <text evidence="5">The sequence shown here is derived from an EMBL/GenBank/DDBJ whole genome shotgun (WGS) entry which is preliminary data.</text>
</comment>
<dbReference type="InterPro" id="IPR042099">
    <property type="entry name" value="ANL_N_sf"/>
</dbReference>
<evidence type="ECO:0000313" key="5">
    <source>
        <dbReference type="EMBL" id="MBM9459375.1"/>
    </source>
</evidence>
<comment type="similarity">
    <text evidence="1">Belongs to the ATP-dependent AMP-binding enzyme family.</text>
</comment>
<dbReference type="GO" id="GO:0016878">
    <property type="term" value="F:acid-thiol ligase activity"/>
    <property type="evidence" value="ECO:0007669"/>
    <property type="project" value="UniProtKB-ARBA"/>
</dbReference>
<dbReference type="AlphaFoldDB" id="A0A938Y7P2"/>
<evidence type="ECO:0000256" key="2">
    <source>
        <dbReference type="ARBA" id="ARBA00022598"/>
    </source>
</evidence>
<dbReference type="PROSITE" id="PS00455">
    <property type="entry name" value="AMP_BINDING"/>
    <property type="match status" value="1"/>
</dbReference>
<sequence>MPPTTTPSTSRLPDGTALTRLADIVRARAQVSPTARAMTTAAGAATFAELDELSSRIAHRLVSEGVRPGDRVAYIGRNSPEFLAVLYGAAKAGAVATAVNVLLAPAEVTWILDDAAPRAVFLGAEDQHHRPAVQASTARPLVVSAAPEDLTAWTADVPATDPAADGGGDEPALILYSSGTTGNPKGVVLSGHNMARALAAVQDLLELDDTSVAMAPIPFFHISGLGLALVATLVGAELITFTPAGPEDLVATLRERRVSHAVVVPTVLQRLVEMPQSQEPGAWEHLRYVIYGAAPMPTPLLRRAIDVLGCKFVQSYGLTESSGGVTILTHEDHLAGLERPHLLTSCGRALGSVRLRVVDPVLGSDVAPGERGEIWIGGDHVMSGYWRNAEATDAAMSGAWLRTGDIGVLDAEGYLYVVDRLKDMLVSGGENVYPAEVERVLVEHPDVAECAVVAMPSPTWGEVPAALVVRRPGSAVDADALVAWARERMAHFKCPKVVEFTDQLPRNASGKVLKRAIRIAPVPTA</sequence>
<dbReference type="InterPro" id="IPR020845">
    <property type="entry name" value="AMP-binding_CS"/>
</dbReference>
<dbReference type="EMBL" id="JAERTX010000004">
    <property type="protein sequence ID" value="MBM9459375.1"/>
    <property type="molecule type" value="Genomic_DNA"/>
</dbReference>
<evidence type="ECO:0000256" key="1">
    <source>
        <dbReference type="ARBA" id="ARBA00006432"/>
    </source>
</evidence>
<dbReference type="InterPro" id="IPR050237">
    <property type="entry name" value="ATP-dep_AMP-bd_enzyme"/>
</dbReference>
<feature type="domain" description="AMP-binding enzyme C-terminal" evidence="4">
    <location>
        <begin position="436"/>
        <end position="511"/>
    </location>
</feature>
<dbReference type="Pfam" id="PF00501">
    <property type="entry name" value="AMP-binding"/>
    <property type="match status" value="1"/>
</dbReference>
<dbReference type="InterPro" id="IPR045851">
    <property type="entry name" value="AMP-bd_C_sf"/>
</dbReference>
<gene>
    <name evidence="5" type="ORF">JK386_05620</name>
</gene>
<organism evidence="5 6">
    <name type="scientific">Nocardioides faecalis</name>
    <dbReference type="NCBI Taxonomy" id="2803858"/>
    <lineage>
        <taxon>Bacteria</taxon>
        <taxon>Bacillati</taxon>
        <taxon>Actinomycetota</taxon>
        <taxon>Actinomycetes</taxon>
        <taxon>Propionibacteriales</taxon>
        <taxon>Nocardioidaceae</taxon>
        <taxon>Nocardioides</taxon>
    </lineage>
</organism>
<name>A0A938Y7P2_9ACTN</name>
<protein>
    <submittedName>
        <fullName evidence="5">AMP-binding protein</fullName>
    </submittedName>
</protein>
<dbReference type="InterPro" id="IPR025110">
    <property type="entry name" value="AMP-bd_C"/>
</dbReference>